<evidence type="ECO:0000259" key="13">
    <source>
        <dbReference type="Pfam" id="PF20423"/>
    </source>
</evidence>
<dbReference type="EMBL" id="FOAA01000008">
    <property type="protein sequence ID" value="SEL02109.1"/>
    <property type="molecule type" value="Genomic_DNA"/>
</dbReference>
<dbReference type="NCBIfam" id="NF002804">
    <property type="entry name" value="PRK02946.1"/>
    <property type="match status" value="1"/>
</dbReference>
<reference evidence="15" key="1">
    <citation type="submission" date="2016-10" db="EMBL/GenBank/DDBJ databases">
        <authorList>
            <person name="Varghese N."/>
            <person name="Submissions S."/>
        </authorList>
    </citation>
    <scope>NUCLEOTIDE SEQUENCE [LARGE SCALE GENOMIC DNA]</scope>
    <source>
        <strain evidence="15">DSM 241</strain>
    </source>
</reference>
<proteinExistence type="inferred from homology"/>
<dbReference type="PIRSF" id="PIRSF000719">
    <property type="entry name" value="AceK"/>
    <property type="match status" value="1"/>
</dbReference>
<keyword evidence="5 11" id="KW-0808">Transferase</keyword>
<feature type="domain" description="Isocitrate dehydrogenase kinase/phosphatase (AceK) regulatory" evidence="13">
    <location>
        <begin position="25"/>
        <end position="325"/>
    </location>
</feature>
<sequence length="601" mass="69311">MLTAHTAQATTGNHQTMNDRARQIARSILTGFERHFSFFQEITSSARERFEHADWEAVRAASVKRISSYDGRVQETLAKVRATFGIDGLEEKLWQLVKISYMDLLQHHSRPELAETFYNSVFCRLFERKYYNNDMIFLESVANRQELAERYRGYLSFHTRDGGVETCIWEILSAFYFNLPHADLSQDVSNITEALIERSEFGPEAMSDLRIDILEFPFFRNKAAYLIGRVVHEGHCHPFIVPLTNNEHGGLVADALLTTEEEAEAVFSFARAYFLVKTPVPAATVAFLQDLMPNKAVAELYMSLGFHKQAKNEFYRDFLHHLADSHDLFSLAQGTPGLVMMVFTLPSYPYVFKVIKDRFPPQKDVTHELIERRYLQVKMHDRVGRMADTLEFSEVAFPLSRFSPQLLEALQNEVSSQVEVSDGMLVIKHLYIEKRMLPLDVFLQSANEEEARHALHEWGLAVKQLMGVNIFPGDLLFKNFGVTDSGKVVFYDYDEICYLTECHFRKIPESPFPEDELSSDAWYSAGPNEVFPEEFPTFLSTDPRVRRTLIKLHPDLFDYRYWQARQEDVKKGIHGDVFPYRQSVRFNKSPAQRPVAQAASA</sequence>
<comment type="function">
    <text evidence="11">Bifunctional enzyme which can phosphorylate or dephosphorylate isocitrate dehydrogenase (IDH) on a specific serine residue. This is a regulatory mechanism which enables bacteria to bypass the Krebs cycle via the glyoxylate shunt in response to the source of carbon. When bacteria are grown on glucose, IDH is fully active and unphosphorylated, but when grown on acetate or ethanol, the activity of IDH declines drastically concomitant with its phosphorylation.</text>
</comment>
<evidence type="ECO:0000256" key="6">
    <source>
        <dbReference type="ARBA" id="ARBA00022741"/>
    </source>
</evidence>
<keyword evidence="6 11" id="KW-0547">Nucleotide-binding</keyword>
<protein>
    <recommendedName>
        <fullName evidence="11">Isocitrate dehydrogenase kinase/phosphatase</fullName>
        <shortName evidence="11">IDH kinase/phosphatase</shortName>
        <shortName evidence="11">IDHK/P</shortName>
        <ecNumber evidence="11">2.7.11.5</ecNumber>
        <ecNumber evidence="11">3.1.3.-</ecNumber>
    </recommendedName>
</protein>
<feature type="binding site" evidence="11">
    <location>
        <begin position="332"/>
        <end position="338"/>
    </location>
    <ligand>
        <name>ATP</name>
        <dbReference type="ChEBI" id="CHEBI:30616"/>
    </ligand>
</feature>
<evidence type="ECO:0000256" key="9">
    <source>
        <dbReference type="ARBA" id="ARBA00022840"/>
    </source>
</evidence>
<dbReference type="InterPro" id="IPR046855">
    <property type="entry name" value="AceK_kinase"/>
</dbReference>
<organism evidence="14 15">
    <name type="scientific">Ectothiorhodospira marina</name>
    <dbReference type="NCBI Taxonomy" id="1396821"/>
    <lineage>
        <taxon>Bacteria</taxon>
        <taxon>Pseudomonadati</taxon>
        <taxon>Pseudomonadota</taxon>
        <taxon>Gammaproteobacteria</taxon>
        <taxon>Chromatiales</taxon>
        <taxon>Ectothiorhodospiraceae</taxon>
        <taxon>Ectothiorhodospira</taxon>
    </lineage>
</organism>
<keyword evidence="7 11" id="KW-0418">Kinase</keyword>
<dbReference type="InterPro" id="IPR010452">
    <property type="entry name" value="Isocitrate_DH_AceK"/>
</dbReference>
<feature type="binding site" evidence="11">
    <location>
        <position position="353"/>
    </location>
    <ligand>
        <name>ATP</name>
        <dbReference type="ChEBI" id="CHEBI:30616"/>
    </ligand>
</feature>
<evidence type="ECO:0000256" key="11">
    <source>
        <dbReference type="HAMAP-Rule" id="MF_00747"/>
    </source>
</evidence>
<comment type="catalytic activity">
    <reaction evidence="11">
        <text>L-seryl-[isocitrate dehydrogenase] + ATP = O-phospho-L-seryl-[isocitrate dehydrogenase] + ADP + H(+)</text>
        <dbReference type="Rhea" id="RHEA:43540"/>
        <dbReference type="Rhea" id="RHEA-COMP:10605"/>
        <dbReference type="Rhea" id="RHEA-COMP:10606"/>
        <dbReference type="ChEBI" id="CHEBI:15378"/>
        <dbReference type="ChEBI" id="CHEBI:29999"/>
        <dbReference type="ChEBI" id="CHEBI:30616"/>
        <dbReference type="ChEBI" id="CHEBI:83421"/>
        <dbReference type="ChEBI" id="CHEBI:456216"/>
        <dbReference type="EC" id="2.7.11.5"/>
    </reaction>
</comment>
<evidence type="ECO:0000256" key="2">
    <source>
        <dbReference type="ARBA" id="ARBA00022490"/>
    </source>
</evidence>
<evidence type="ECO:0000256" key="3">
    <source>
        <dbReference type="ARBA" id="ARBA00022527"/>
    </source>
</evidence>
<name>A0A1H7LTD4_9GAMM</name>
<evidence type="ECO:0000256" key="8">
    <source>
        <dbReference type="ARBA" id="ARBA00022801"/>
    </source>
</evidence>
<dbReference type="HAMAP" id="MF_00747">
    <property type="entry name" value="AceK"/>
    <property type="match status" value="1"/>
</dbReference>
<keyword evidence="2 11" id="KW-0963">Cytoplasm</keyword>
<dbReference type="InterPro" id="IPR046854">
    <property type="entry name" value="AceK_regulatory"/>
</dbReference>
<keyword evidence="9 11" id="KW-0067">ATP-binding</keyword>
<feature type="domain" description="Isocitrate dehydrogenase kinase/phosphatase (AceK) kinase" evidence="12">
    <location>
        <begin position="328"/>
        <end position="582"/>
    </location>
</feature>
<dbReference type="EC" id="2.7.11.5" evidence="11"/>
<dbReference type="PANTHER" id="PTHR39559:SF1">
    <property type="entry name" value="ISOCITRATE DEHYDROGENASE KINASE_PHOSPHATASE"/>
    <property type="match status" value="1"/>
</dbReference>
<accession>A0A1H7LTD4</accession>
<feature type="active site" evidence="11">
    <location>
        <position position="388"/>
    </location>
</feature>
<keyword evidence="3 11" id="KW-0723">Serine/threonine-protein kinase</keyword>
<keyword evidence="15" id="KW-1185">Reference proteome</keyword>
<dbReference type="PANTHER" id="PTHR39559">
    <property type="match status" value="1"/>
</dbReference>
<evidence type="ECO:0000256" key="4">
    <source>
        <dbReference type="ARBA" id="ARBA00022532"/>
    </source>
</evidence>
<keyword evidence="1 11" id="KW-0329">Glyoxylate bypass</keyword>
<keyword evidence="8 11" id="KW-0378">Hydrolase</keyword>
<keyword evidence="4 11" id="KW-0816">Tricarboxylic acid cycle</keyword>
<dbReference type="Pfam" id="PF06315">
    <property type="entry name" value="AceK_kinase"/>
    <property type="match status" value="1"/>
</dbReference>
<evidence type="ECO:0000256" key="7">
    <source>
        <dbReference type="ARBA" id="ARBA00022777"/>
    </source>
</evidence>
<dbReference type="GO" id="GO:0016208">
    <property type="term" value="F:AMP binding"/>
    <property type="evidence" value="ECO:0007669"/>
    <property type="project" value="TreeGrafter"/>
</dbReference>
<dbReference type="Pfam" id="PF20423">
    <property type="entry name" value="AceK_regulatory"/>
    <property type="match status" value="1"/>
</dbReference>
<comment type="similarity">
    <text evidence="11">Belongs to the AceK family.</text>
</comment>
<evidence type="ECO:0000256" key="5">
    <source>
        <dbReference type="ARBA" id="ARBA00022679"/>
    </source>
</evidence>
<keyword evidence="10 11" id="KW-0904">Protein phosphatase</keyword>
<dbReference type="GO" id="GO:0006006">
    <property type="term" value="P:glucose metabolic process"/>
    <property type="evidence" value="ECO:0007669"/>
    <property type="project" value="InterPro"/>
</dbReference>
<dbReference type="GO" id="GO:0005737">
    <property type="term" value="C:cytoplasm"/>
    <property type="evidence" value="ECO:0007669"/>
    <property type="project" value="UniProtKB-SubCell"/>
</dbReference>
<evidence type="ECO:0000259" key="12">
    <source>
        <dbReference type="Pfam" id="PF06315"/>
    </source>
</evidence>
<dbReference type="Proteomes" id="UP000199256">
    <property type="component" value="Unassembled WGS sequence"/>
</dbReference>
<evidence type="ECO:0000256" key="10">
    <source>
        <dbReference type="ARBA" id="ARBA00022912"/>
    </source>
</evidence>
<dbReference type="EC" id="3.1.3.-" evidence="11"/>
<dbReference type="GO" id="GO:0008772">
    <property type="term" value="F:[isocitrate dehydrogenase (NADP+)] kinase activity"/>
    <property type="evidence" value="ECO:0007669"/>
    <property type="project" value="UniProtKB-UniRule"/>
</dbReference>
<dbReference type="AlphaFoldDB" id="A0A1H7LTD4"/>
<dbReference type="GO" id="GO:0006099">
    <property type="term" value="P:tricarboxylic acid cycle"/>
    <property type="evidence" value="ECO:0007669"/>
    <property type="project" value="UniProtKB-UniRule"/>
</dbReference>
<evidence type="ECO:0000313" key="15">
    <source>
        <dbReference type="Proteomes" id="UP000199256"/>
    </source>
</evidence>
<comment type="subcellular location">
    <subcellularLocation>
        <location evidence="11">Cytoplasm</location>
    </subcellularLocation>
</comment>
<dbReference type="GO" id="GO:0005524">
    <property type="term" value="F:ATP binding"/>
    <property type="evidence" value="ECO:0007669"/>
    <property type="project" value="UniProtKB-UniRule"/>
</dbReference>
<dbReference type="STRING" id="1396821.SAMN05444515_10838"/>
<evidence type="ECO:0000256" key="1">
    <source>
        <dbReference type="ARBA" id="ARBA00022435"/>
    </source>
</evidence>
<dbReference type="GO" id="GO:0004674">
    <property type="term" value="F:protein serine/threonine kinase activity"/>
    <property type="evidence" value="ECO:0007669"/>
    <property type="project" value="UniProtKB-KW"/>
</dbReference>
<dbReference type="GO" id="GO:0004721">
    <property type="term" value="F:phosphoprotein phosphatase activity"/>
    <property type="evidence" value="ECO:0007669"/>
    <property type="project" value="UniProtKB-KW"/>
</dbReference>
<gene>
    <name evidence="11" type="primary">aceK</name>
    <name evidence="14" type="ORF">SAMN05444515_10838</name>
</gene>
<dbReference type="GO" id="GO:0006097">
    <property type="term" value="P:glyoxylate cycle"/>
    <property type="evidence" value="ECO:0007669"/>
    <property type="project" value="UniProtKB-UniRule"/>
</dbReference>
<evidence type="ECO:0000313" key="14">
    <source>
        <dbReference type="EMBL" id="SEL02109.1"/>
    </source>
</evidence>